<protein>
    <recommendedName>
        <fullName evidence="4">GIY-YIG domain-containing protein</fullName>
    </recommendedName>
</protein>
<organism evidence="2 3">
    <name type="scientific">Amphibalanus amphitrite</name>
    <name type="common">Striped barnacle</name>
    <name type="synonym">Balanus amphitrite</name>
    <dbReference type="NCBI Taxonomy" id="1232801"/>
    <lineage>
        <taxon>Eukaryota</taxon>
        <taxon>Metazoa</taxon>
        <taxon>Ecdysozoa</taxon>
        <taxon>Arthropoda</taxon>
        <taxon>Crustacea</taxon>
        <taxon>Multicrustacea</taxon>
        <taxon>Cirripedia</taxon>
        <taxon>Thoracica</taxon>
        <taxon>Thoracicalcarea</taxon>
        <taxon>Balanomorpha</taxon>
        <taxon>Balanoidea</taxon>
        <taxon>Balanidae</taxon>
        <taxon>Amphibalaninae</taxon>
        <taxon>Amphibalanus</taxon>
    </lineage>
</organism>
<sequence>MRCSPLPAPVRLSVPFAGPCFYQLKREANKIGIQLVSKPSQTIGTLLCSQAKHRLPKQQESNVIYCIECSCRVEGDPVVYIGETDRELGTRVREHRESWAGSVRSRANASAFSTHRDCTPAFDDAKILNRACHHQMRLLLESAYIRTVGRREAVLVSPNDANVNRNSGALLQDSALSIVCAADGPAQIPGAGVSHEAVLEALRSSHQHVVLAGHSRLRQVFEELPSVLGAELRTRADRPPPLADRDDPRAAVMAANSTCLAALPKRDRQPTSVWCSFAADWERLFFDFRWRHLPRALAELLGRLAARPPDRLLIAHGLYQDGPTKSIAQLRADLQPLMAQLRQLQRRGTSVAWMLEATRNSYTMWLLPAHHQNLVVTNTLLAETALEAGVPLWSSHLPLVQHWLLSRCRLRQAGADKTACGREQLHTDPLQEKLNLVQDQLHALRAAESAGQHVPQGDDSAADQFHRRVTALKEEFRDLLAELQRRRSTPDGSTVVYELDDLDGELRRAKKRPSSSRKMSTASSSSLSRPLSTAEPSKVSSSRSMMSCRSISSPGEAPRQLVARESGSTCHEQRRVELSPPVEVRS</sequence>
<dbReference type="Proteomes" id="UP000440578">
    <property type="component" value="Unassembled WGS sequence"/>
</dbReference>
<evidence type="ECO:0000313" key="3">
    <source>
        <dbReference type="Proteomes" id="UP000440578"/>
    </source>
</evidence>
<dbReference type="EMBL" id="VIIS01001742">
    <property type="protein sequence ID" value="KAF0293508.1"/>
    <property type="molecule type" value="Genomic_DNA"/>
</dbReference>
<reference evidence="2 3" key="1">
    <citation type="submission" date="2019-07" db="EMBL/GenBank/DDBJ databases">
        <title>Draft genome assembly of a fouling barnacle, Amphibalanus amphitrite (Darwin, 1854): The first reference genome for Thecostraca.</title>
        <authorList>
            <person name="Kim W."/>
        </authorList>
    </citation>
    <scope>NUCLEOTIDE SEQUENCE [LARGE SCALE GENOMIC DNA]</scope>
    <source>
        <strain evidence="2">SNU_AA5</strain>
        <tissue evidence="2">Soma without cirri and trophi</tissue>
    </source>
</reference>
<gene>
    <name evidence="2" type="ORF">FJT64_000843</name>
</gene>
<name>A0A6A4VUC3_AMPAM</name>
<proteinExistence type="predicted"/>
<evidence type="ECO:0008006" key="4">
    <source>
        <dbReference type="Google" id="ProtNLM"/>
    </source>
</evidence>
<comment type="caution">
    <text evidence="2">The sequence shown here is derived from an EMBL/GenBank/DDBJ whole genome shotgun (WGS) entry which is preliminary data.</text>
</comment>
<dbReference type="OrthoDB" id="6380605at2759"/>
<evidence type="ECO:0000313" key="2">
    <source>
        <dbReference type="EMBL" id="KAF0293508.1"/>
    </source>
</evidence>
<keyword evidence="3" id="KW-1185">Reference proteome</keyword>
<feature type="compositionally biased region" description="Low complexity" evidence="1">
    <location>
        <begin position="516"/>
        <end position="553"/>
    </location>
</feature>
<evidence type="ECO:0000256" key="1">
    <source>
        <dbReference type="SAM" id="MobiDB-lite"/>
    </source>
</evidence>
<accession>A0A6A4VUC3</accession>
<dbReference type="AlphaFoldDB" id="A0A6A4VUC3"/>
<feature type="region of interest" description="Disordered" evidence="1">
    <location>
        <begin position="507"/>
        <end position="586"/>
    </location>
</feature>